<evidence type="ECO:0000256" key="1">
    <source>
        <dbReference type="ARBA" id="ARBA00004123"/>
    </source>
</evidence>
<dbReference type="Proteomes" id="UP000799324">
    <property type="component" value="Unassembled WGS sequence"/>
</dbReference>
<feature type="region of interest" description="Disordered" evidence="4">
    <location>
        <begin position="377"/>
        <end position="434"/>
    </location>
</feature>
<evidence type="ECO:0008006" key="7">
    <source>
        <dbReference type="Google" id="ProtNLM"/>
    </source>
</evidence>
<accession>A0A6A6TQI1</accession>
<evidence type="ECO:0000313" key="5">
    <source>
        <dbReference type="EMBL" id="KAF2660864.1"/>
    </source>
</evidence>
<dbReference type="OrthoDB" id="19679at2759"/>
<evidence type="ECO:0000256" key="2">
    <source>
        <dbReference type="ARBA" id="ARBA00009072"/>
    </source>
</evidence>
<proteinExistence type="inferred from homology"/>
<dbReference type="PANTHER" id="PTHR12940:SF0">
    <property type="entry name" value="SPLICING FACTOR ESS-2 HOMOLOG"/>
    <property type="match status" value="1"/>
</dbReference>
<dbReference type="GO" id="GO:0071013">
    <property type="term" value="C:catalytic step 2 spliceosome"/>
    <property type="evidence" value="ECO:0007669"/>
    <property type="project" value="TreeGrafter"/>
</dbReference>
<dbReference type="InterPro" id="IPR019148">
    <property type="entry name" value="Nuclear_protein_DGCR14_ESS-2"/>
</dbReference>
<sequence length="483" mass="52470">MASSEPGTALAKRSASSALMPPPPAPKRIKRPPIVLDEDTYTSAVAHIIRRDFFPGLAETDAQREYLNALESRNNSWIREAGKKLTDVMTPVPARQRKKTPQVDSFFGGATPVRRRGQTPSLWGGDSPLTDAATDADEEEEDRQPEVDLTLSLSAFQAKYISEDQESFSKIIDRQNAARFAKNDWVRNGNMYPSKQRIAQQKVIEARKTTTTASASTGVALRPSQNLDERPASFNTHKHAPFNTLMFGPDSIEDWAPTRSQIADSESLAPPKAVLHHNTRLPIPDADEPKCPPSPTMSAVRDAIAGRPRLSQREAGYTGSETPRVNGYAFVDAEAPDSDDEIAPTDLLERFGAKADPSPFTINDPQRREKLHHKMVERIGGQKSGKERAVTSTSASASSSGLGLGLYGKDTPRFLTAPTPRPGMTPGPKRNMGNLTPAAQRLFEKVGGGTPRRGVMSEGGFGGSKAGAGGREWTPTPKVRRKA</sequence>
<comment type="similarity">
    <text evidence="2">Belongs to the ESS2 family.</text>
</comment>
<feature type="region of interest" description="Disordered" evidence="4">
    <location>
        <begin position="95"/>
        <end position="145"/>
    </location>
</feature>
<feature type="compositionally biased region" description="Gly residues" evidence="4">
    <location>
        <begin position="446"/>
        <end position="470"/>
    </location>
</feature>
<name>A0A6A6TQI1_9PLEO</name>
<organism evidence="5 6">
    <name type="scientific">Lophiostoma macrostomum CBS 122681</name>
    <dbReference type="NCBI Taxonomy" id="1314788"/>
    <lineage>
        <taxon>Eukaryota</taxon>
        <taxon>Fungi</taxon>
        <taxon>Dikarya</taxon>
        <taxon>Ascomycota</taxon>
        <taxon>Pezizomycotina</taxon>
        <taxon>Dothideomycetes</taxon>
        <taxon>Pleosporomycetidae</taxon>
        <taxon>Pleosporales</taxon>
        <taxon>Lophiostomataceae</taxon>
        <taxon>Lophiostoma</taxon>
    </lineage>
</organism>
<feature type="compositionally biased region" description="Low complexity" evidence="4">
    <location>
        <begin position="391"/>
        <end position="401"/>
    </location>
</feature>
<comment type="subcellular location">
    <subcellularLocation>
        <location evidence="1">Nucleus</location>
    </subcellularLocation>
</comment>
<dbReference type="AlphaFoldDB" id="A0A6A6TQI1"/>
<gene>
    <name evidence="5" type="ORF">K491DRAFT_687985</name>
</gene>
<evidence type="ECO:0000313" key="6">
    <source>
        <dbReference type="Proteomes" id="UP000799324"/>
    </source>
</evidence>
<keyword evidence="6" id="KW-1185">Reference proteome</keyword>
<dbReference type="EMBL" id="MU004297">
    <property type="protein sequence ID" value="KAF2660864.1"/>
    <property type="molecule type" value="Genomic_DNA"/>
</dbReference>
<dbReference type="PANTHER" id="PTHR12940">
    <property type="entry name" value="ES-2 PROTEIN - RELATED"/>
    <property type="match status" value="1"/>
</dbReference>
<reference evidence="5" key="1">
    <citation type="journal article" date="2020" name="Stud. Mycol.">
        <title>101 Dothideomycetes genomes: a test case for predicting lifestyles and emergence of pathogens.</title>
        <authorList>
            <person name="Haridas S."/>
            <person name="Albert R."/>
            <person name="Binder M."/>
            <person name="Bloem J."/>
            <person name="Labutti K."/>
            <person name="Salamov A."/>
            <person name="Andreopoulos B."/>
            <person name="Baker S."/>
            <person name="Barry K."/>
            <person name="Bills G."/>
            <person name="Bluhm B."/>
            <person name="Cannon C."/>
            <person name="Castanera R."/>
            <person name="Culley D."/>
            <person name="Daum C."/>
            <person name="Ezra D."/>
            <person name="Gonzalez J."/>
            <person name="Henrissat B."/>
            <person name="Kuo A."/>
            <person name="Liang C."/>
            <person name="Lipzen A."/>
            <person name="Lutzoni F."/>
            <person name="Magnuson J."/>
            <person name="Mondo S."/>
            <person name="Nolan M."/>
            <person name="Ohm R."/>
            <person name="Pangilinan J."/>
            <person name="Park H.-J."/>
            <person name="Ramirez L."/>
            <person name="Alfaro M."/>
            <person name="Sun H."/>
            <person name="Tritt A."/>
            <person name="Yoshinaga Y."/>
            <person name="Zwiers L.-H."/>
            <person name="Turgeon B."/>
            <person name="Goodwin S."/>
            <person name="Spatafora J."/>
            <person name="Crous P."/>
            <person name="Grigoriev I."/>
        </authorList>
    </citation>
    <scope>NUCLEOTIDE SEQUENCE</scope>
    <source>
        <strain evidence="5">CBS 122681</strain>
    </source>
</reference>
<feature type="compositionally biased region" description="Acidic residues" evidence="4">
    <location>
        <begin position="134"/>
        <end position="143"/>
    </location>
</feature>
<evidence type="ECO:0000256" key="4">
    <source>
        <dbReference type="SAM" id="MobiDB-lite"/>
    </source>
</evidence>
<keyword evidence="3" id="KW-0539">Nucleus</keyword>
<feature type="region of interest" description="Disordered" evidence="4">
    <location>
        <begin position="446"/>
        <end position="483"/>
    </location>
</feature>
<dbReference type="Pfam" id="PF09751">
    <property type="entry name" value="Es2"/>
    <property type="match status" value="1"/>
</dbReference>
<evidence type="ECO:0000256" key="3">
    <source>
        <dbReference type="ARBA" id="ARBA00023242"/>
    </source>
</evidence>
<feature type="region of interest" description="Disordered" evidence="4">
    <location>
        <begin position="1"/>
        <end position="32"/>
    </location>
</feature>
<protein>
    <recommendedName>
        <fullName evidence="7">Nuclear protein DGCR14</fullName>
    </recommendedName>
</protein>